<accession>A0ABW2CL01</accession>
<dbReference type="GO" id="GO:0006508">
    <property type="term" value="P:proteolysis"/>
    <property type="evidence" value="ECO:0007669"/>
    <property type="project" value="UniProtKB-KW"/>
</dbReference>
<dbReference type="Proteomes" id="UP001596380">
    <property type="component" value="Unassembled WGS sequence"/>
</dbReference>
<reference evidence="4" key="1">
    <citation type="journal article" date="2019" name="Int. J. Syst. Evol. Microbiol.">
        <title>The Global Catalogue of Microorganisms (GCM) 10K type strain sequencing project: providing services to taxonomists for standard genome sequencing and annotation.</title>
        <authorList>
            <consortium name="The Broad Institute Genomics Platform"/>
            <consortium name="The Broad Institute Genome Sequencing Center for Infectious Disease"/>
            <person name="Wu L."/>
            <person name="Ma J."/>
        </authorList>
    </citation>
    <scope>NUCLEOTIDE SEQUENCE [LARGE SCALE GENOMIC DNA]</scope>
    <source>
        <strain evidence="4">JCM 3369</strain>
    </source>
</reference>
<keyword evidence="1" id="KW-0677">Repeat</keyword>
<dbReference type="Gene3D" id="1.10.1780.10">
    <property type="entry name" value="Clp, N-terminal domain"/>
    <property type="match status" value="1"/>
</dbReference>
<feature type="domain" description="Clp R" evidence="2">
    <location>
        <begin position="58"/>
        <end position="206"/>
    </location>
</feature>
<dbReference type="InterPro" id="IPR004176">
    <property type="entry name" value="Clp_R_N"/>
</dbReference>
<evidence type="ECO:0000313" key="3">
    <source>
        <dbReference type="EMBL" id="MFC6882469.1"/>
    </source>
</evidence>
<evidence type="ECO:0000313" key="4">
    <source>
        <dbReference type="Proteomes" id="UP001596380"/>
    </source>
</evidence>
<dbReference type="EMBL" id="JBHSXS010000013">
    <property type="protein sequence ID" value="MFC6882469.1"/>
    <property type="molecule type" value="Genomic_DNA"/>
</dbReference>
<gene>
    <name evidence="3" type="ORF">ACFQKB_22125</name>
</gene>
<keyword evidence="3" id="KW-0378">Hydrolase</keyword>
<keyword evidence="4" id="KW-1185">Reference proteome</keyword>
<dbReference type="RefSeq" id="WP_378048555.1">
    <property type="nucleotide sequence ID" value="NZ_JBHSXE010000001.1"/>
</dbReference>
<dbReference type="InterPro" id="IPR036628">
    <property type="entry name" value="Clp_N_dom_sf"/>
</dbReference>
<dbReference type="PROSITE" id="PS51903">
    <property type="entry name" value="CLP_R"/>
    <property type="match status" value="1"/>
</dbReference>
<protein>
    <submittedName>
        <fullName evidence="3">Clp protease N-terminal domain-containing protein</fullName>
    </submittedName>
</protein>
<keyword evidence="3" id="KW-0645">Protease</keyword>
<proteinExistence type="predicted"/>
<comment type="caution">
    <text evidence="3">The sequence shown here is derived from an EMBL/GenBank/DDBJ whole genome shotgun (WGS) entry which is preliminary data.</text>
</comment>
<evidence type="ECO:0000259" key="2">
    <source>
        <dbReference type="PROSITE" id="PS51903"/>
    </source>
</evidence>
<dbReference type="Pfam" id="PF02861">
    <property type="entry name" value="Clp_N"/>
    <property type="match status" value="2"/>
</dbReference>
<dbReference type="GO" id="GO:0008233">
    <property type="term" value="F:peptidase activity"/>
    <property type="evidence" value="ECO:0007669"/>
    <property type="project" value="UniProtKB-KW"/>
</dbReference>
<sequence>MPKINVYLPDELAQAVKESGVPVSAICQRALDQAVRRITAIRSAALADLTREDLAATFPNVTARARDAIAHAVEAARERGAALAGTGDLLAGVLAQEGNLALRVLELMEIDPAVARARLDGGDADGEGDVPGGPGRGDGLRWGGPAAAALELAATEAIASGHNYIGCEHLLVGLVTEPDGTAGRVLRDLGAEQRAVRRTVESALMGYTHLRAQQAATQGAAGGQNPAQAVAALVRAELQPLLQRLDRLERHAGLDPEAPGGDADR</sequence>
<dbReference type="SUPFAM" id="SSF81923">
    <property type="entry name" value="Double Clp-N motif"/>
    <property type="match status" value="1"/>
</dbReference>
<evidence type="ECO:0000256" key="1">
    <source>
        <dbReference type="PROSITE-ProRule" id="PRU01251"/>
    </source>
</evidence>
<organism evidence="3 4">
    <name type="scientific">Actinomadura yumaensis</name>
    <dbReference type="NCBI Taxonomy" id="111807"/>
    <lineage>
        <taxon>Bacteria</taxon>
        <taxon>Bacillati</taxon>
        <taxon>Actinomycetota</taxon>
        <taxon>Actinomycetes</taxon>
        <taxon>Streptosporangiales</taxon>
        <taxon>Thermomonosporaceae</taxon>
        <taxon>Actinomadura</taxon>
    </lineage>
</organism>
<name>A0ABW2CL01_9ACTN</name>